<feature type="active site" description="Charge relay system" evidence="8">
    <location>
        <position position="393"/>
    </location>
</feature>
<dbReference type="AlphaFoldDB" id="A0A9P0AGM3"/>
<keyword evidence="4 7" id="KW-0442">Lipid degradation</keyword>
<evidence type="ECO:0000256" key="5">
    <source>
        <dbReference type="ARBA" id="ARBA00023098"/>
    </source>
</evidence>
<protein>
    <recommendedName>
        <fullName evidence="7">Lipase</fullName>
    </recommendedName>
</protein>
<reference evidence="11" key="1">
    <citation type="submission" date="2021-12" db="EMBL/GenBank/DDBJ databases">
        <authorList>
            <person name="King R."/>
        </authorList>
    </citation>
    <scope>NUCLEOTIDE SEQUENCE</scope>
</reference>
<dbReference type="Proteomes" id="UP001152759">
    <property type="component" value="Chromosome 5"/>
</dbReference>
<evidence type="ECO:0000256" key="8">
    <source>
        <dbReference type="PIRSR" id="PIRSR000862-1"/>
    </source>
</evidence>
<evidence type="ECO:0000256" key="4">
    <source>
        <dbReference type="ARBA" id="ARBA00022963"/>
    </source>
</evidence>
<dbReference type="PIRSF" id="PIRSF000862">
    <property type="entry name" value="Steryl_ester_lip"/>
    <property type="match status" value="1"/>
</dbReference>
<feature type="domain" description="AB hydrolase-1" evidence="10">
    <location>
        <begin position="95"/>
        <end position="387"/>
    </location>
</feature>
<feature type="active site" description="Nucleophile" evidence="8">
    <location>
        <position position="189"/>
    </location>
</feature>
<evidence type="ECO:0000259" key="10">
    <source>
        <dbReference type="Pfam" id="PF00561"/>
    </source>
</evidence>
<dbReference type="InterPro" id="IPR025483">
    <property type="entry name" value="Lipase_euk"/>
</dbReference>
<proteinExistence type="inferred from homology"/>
<keyword evidence="6" id="KW-0325">Glycoprotein</keyword>
<dbReference type="KEGG" id="btab:109039177"/>
<dbReference type="GO" id="GO:0016788">
    <property type="term" value="F:hydrolase activity, acting on ester bonds"/>
    <property type="evidence" value="ECO:0007669"/>
    <property type="project" value="InterPro"/>
</dbReference>
<evidence type="ECO:0000313" key="12">
    <source>
        <dbReference type="Proteomes" id="UP001152759"/>
    </source>
</evidence>
<dbReference type="InterPro" id="IPR000073">
    <property type="entry name" value="AB_hydrolase_1"/>
</dbReference>
<feature type="active site" description="Charge relay system" evidence="8">
    <location>
        <position position="362"/>
    </location>
</feature>
<dbReference type="EMBL" id="OU963866">
    <property type="protein sequence ID" value="CAH0390745.1"/>
    <property type="molecule type" value="Genomic_DNA"/>
</dbReference>
<evidence type="ECO:0000256" key="3">
    <source>
        <dbReference type="ARBA" id="ARBA00022801"/>
    </source>
</evidence>
<dbReference type="SUPFAM" id="SSF53474">
    <property type="entry name" value="alpha/beta-Hydrolases"/>
    <property type="match status" value="1"/>
</dbReference>
<name>A0A9P0AGM3_BEMTA</name>
<organism evidence="11 12">
    <name type="scientific">Bemisia tabaci</name>
    <name type="common">Sweetpotato whitefly</name>
    <name type="synonym">Aleurodes tabaci</name>
    <dbReference type="NCBI Taxonomy" id="7038"/>
    <lineage>
        <taxon>Eukaryota</taxon>
        <taxon>Metazoa</taxon>
        <taxon>Ecdysozoa</taxon>
        <taxon>Arthropoda</taxon>
        <taxon>Hexapoda</taxon>
        <taxon>Insecta</taxon>
        <taxon>Pterygota</taxon>
        <taxon>Neoptera</taxon>
        <taxon>Paraneoptera</taxon>
        <taxon>Hemiptera</taxon>
        <taxon>Sternorrhyncha</taxon>
        <taxon>Aleyrodoidea</taxon>
        <taxon>Aleyrodidae</taxon>
        <taxon>Aleyrodinae</taxon>
        <taxon>Bemisia</taxon>
    </lineage>
</organism>
<dbReference type="Pfam" id="PF00561">
    <property type="entry name" value="Abhydrolase_1"/>
    <property type="match status" value="1"/>
</dbReference>
<dbReference type="GO" id="GO:0016042">
    <property type="term" value="P:lipid catabolic process"/>
    <property type="evidence" value="ECO:0007669"/>
    <property type="project" value="UniProtKB-KW"/>
</dbReference>
<feature type="signal peptide" evidence="9">
    <location>
        <begin position="1"/>
        <end position="25"/>
    </location>
</feature>
<evidence type="ECO:0000313" key="11">
    <source>
        <dbReference type="EMBL" id="CAH0390745.1"/>
    </source>
</evidence>
<evidence type="ECO:0000256" key="7">
    <source>
        <dbReference type="PIRNR" id="PIRNR000862"/>
    </source>
</evidence>
<accession>A0A9P0AGM3</accession>
<dbReference type="FunFam" id="3.40.50.1820:FF:000057">
    <property type="entry name" value="Lipase"/>
    <property type="match status" value="1"/>
</dbReference>
<dbReference type="InterPro" id="IPR029058">
    <property type="entry name" value="AB_hydrolase_fold"/>
</dbReference>
<comment type="similarity">
    <text evidence="1 7">Belongs to the AB hydrolase superfamily. Lipase family.</text>
</comment>
<evidence type="ECO:0000256" key="9">
    <source>
        <dbReference type="SAM" id="SignalP"/>
    </source>
</evidence>
<evidence type="ECO:0000256" key="1">
    <source>
        <dbReference type="ARBA" id="ARBA00010701"/>
    </source>
</evidence>
<evidence type="ECO:0000256" key="2">
    <source>
        <dbReference type="ARBA" id="ARBA00022729"/>
    </source>
</evidence>
<keyword evidence="5" id="KW-0443">Lipid metabolism</keyword>
<gene>
    <name evidence="11" type="ORF">BEMITA_LOCUS9441</name>
</gene>
<dbReference type="Gene3D" id="3.40.50.1820">
    <property type="entry name" value="alpha/beta hydrolase"/>
    <property type="match status" value="1"/>
</dbReference>
<keyword evidence="2 9" id="KW-0732">Signal</keyword>
<sequence length="421" mass="48935">MEWQSQLIIVLKFLVVCLFVRHVGAKGFKNPETGTVWKIVKSTPEPNFEPYLLSTSQLIREEGFFVEEHAAQTEDGYILGLHRIVNPAAKNSSSPPVLIMHGFLIASDNWLIQGRDHDLPYLMADADFDVWLGDFRGNCYSRRHETLSPNDDLFWDFGPHEWGYYDLPAMIEYIRHETKKQQITYVGYSIGGGAFYLMCSTRPYYNNYITSAIMLAPFVYGPREKKIRNNLLNFAKHAIRGHKQHERFEVFKRTPIHLKAVQRLTRIDAPSFKIMFLLFMDFFGDDIDQLDMLKFKQIASAFGAGTSLKAMEHMVQLYESREFRKFDFGRTRNKKYYGTIEPPQYNLTKVTVPSCIYYGANDYFVDFESIERLSKILPNVVKKKMVPHKKFNHLDFLVATDAKALLYDDVISDAFRIINSE</sequence>
<keyword evidence="3 7" id="KW-0378">Hydrolase</keyword>
<keyword evidence="12" id="KW-1185">Reference proteome</keyword>
<evidence type="ECO:0000256" key="6">
    <source>
        <dbReference type="ARBA" id="ARBA00023180"/>
    </source>
</evidence>
<feature type="chain" id="PRO_5040301007" description="Lipase" evidence="9">
    <location>
        <begin position="26"/>
        <end position="421"/>
    </location>
</feature>
<dbReference type="PANTHER" id="PTHR11005">
    <property type="entry name" value="LYSOSOMAL ACID LIPASE-RELATED"/>
    <property type="match status" value="1"/>
</dbReference>